<feature type="domain" description="SHSP" evidence="3">
    <location>
        <begin position="56"/>
        <end position="166"/>
    </location>
</feature>
<dbReference type="InterPro" id="IPR031107">
    <property type="entry name" value="Small_HSP"/>
</dbReference>
<dbReference type="PROSITE" id="PS01031">
    <property type="entry name" value="SHSP"/>
    <property type="match status" value="1"/>
</dbReference>
<evidence type="ECO:0000313" key="5">
    <source>
        <dbReference type="Proteomes" id="UP001177295"/>
    </source>
</evidence>
<accession>A0ABY8WVA4</accession>
<keyword evidence="5" id="KW-1185">Reference proteome</keyword>
<dbReference type="Gene3D" id="2.60.40.790">
    <property type="match status" value="1"/>
</dbReference>
<protein>
    <submittedName>
        <fullName evidence="4">Hsp20/alpha crystallin family protein</fullName>
    </submittedName>
</protein>
<dbReference type="InterPro" id="IPR008978">
    <property type="entry name" value="HSP20-like_chaperone"/>
</dbReference>
<dbReference type="InterPro" id="IPR002068">
    <property type="entry name" value="A-crystallin/Hsp20_dom"/>
</dbReference>
<evidence type="ECO:0000256" key="1">
    <source>
        <dbReference type="PROSITE-ProRule" id="PRU00285"/>
    </source>
</evidence>
<dbReference type="EMBL" id="CP124550">
    <property type="protein sequence ID" value="WIO45665.1"/>
    <property type="molecule type" value="Genomic_DNA"/>
</dbReference>
<evidence type="ECO:0000313" key="4">
    <source>
        <dbReference type="EMBL" id="WIO45665.1"/>
    </source>
</evidence>
<name>A0ABY8WVA4_9BACT</name>
<organism evidence="4 5">
    <name type="scientific">Candidatus Southlakia epibionticum</name>
    <dbReference type="NCBI Taxonomy" id="3043284"/>
    <lineage>
        <taxon>Bacteria</taxon>
        <taxon>Candidatus Saccharimonadota</taxon>
        <taxon>Candidatus Saccharimonadia</taxon>
        <taxon>Candidatus Saccharimonadales</taxon>
        <taxon>Candidatus Saccharimonadaceae</taxon>
        <taxon>Candidatus Southlakia</taxon>
    </lineage>
</organism>
<dbReference type="PANTHER" id="PTHR11527">
    <property type="entry name" value="HEAT-SHOCK PROTEIN 20 FAMILY MEMBER"/>
    <property type="match status" value="1"/>
</dbReference>
<proteinExistence type="inferred from homology"/>
<evidence type="ECO:0000256" key="2">
    <source>
        <dbReference type="RuleBase" id="RU003616"/>
    </source>
</evidence>
<gene>
    <name evidence="4" type="ORF">SEML1_0020</name>
</gene>
<sequence>MARKQNDDLLIEDELAAAFLNDDSMDLAEPVATPQAAATTPAPAANDTNTAWDDQEEDFPGQLAVDVYETDENLIIKARTAGVNKEDLDVSISDGILTISGTLSSGDDTTVSRWHIQECYWGEFSRTLALPVAVKEDEVSAVLKDGVLTISFAKVKQEQAKKIAIQ</sequence>
<reference evidence="4 5" key="1">
    <citation type="journal article" date="2023" name="Cell">
        <title>Genetic manipulation of Patescibacteria provides mechanistic insights into microbial dark matter and the epibiotic lifestyle.</title>
        <authorList>
            <person name="Wang Y."/>
            <person name="Gallagher L.A."/>
            <person name="Andrade P.A."/>
            <person name="Liu A."/>
            <person name="Humphreys I.R."/>
            <person name="Turkarslan S."/>
            <person name="Cutler K.J."/>
            <person name="Arrieta-Ortiz M.L."/>
            <person name="Li Y."/>
            <person name="Radey M.C."/>
            <person name="McLean J.S."/>
            <person name="Cong Q."/>
            <person name="Baker D."/>
            <person name="Baliga N.S."/>
            <person name="Peterson S.B."/>
            <person name="Mougous J.D."/>
        </authorList>
    </citation>
    <scope>NUCLEOTIDE SEQUENCE [LARGE SCALE GENOMIC DNA]</scope>
    <source>
        <strain evidence="4 5">ML1</strain>
    </source>
</reference>
<dbReference type="Proteomes" id="UP001177295">
    <property type="component" value="Chromosome"/>
</dbReference>
<dbReference type="RefSeq" id="WP_376754041.1">
    <property type="nucleotide sequence ID" value="NZ_CP124550.1"/>
</dbReference>
<comment type="similarity">
    <text evidence="1 2">Belongs to the small heat shock protein (HSP20) family.</text>
</comment>
<evidence type="ECO:0000259" key="3">
    <source>
        <dbReference type="PROSITE" id="PS01031"/>
    </source>
</evidence>
<dbReference type="Pfam" id="PF00011">
    <property type="entry name" value="HSP20"/>
    <property type="match status" value="1"/>
</dbReference>
<dbReference type="SUPFAM" id="SSF49764">
    <property type="entry name" value="HSP20-like chaperones"/>
    <property type="match status" value="1"/>
</dbReference>
<dbReference type="CDD" id="cd06464">
    <property type="entry name" value="ACD_sHsps-like"/>
    <property type="match status" value="1"/>
</dbReference>